<dbReference type="InterPro" id="IPR009057">
    <property type="entry name" value="Homeodomain-like_sf"/>
</dbReference>
<keyword evidence="1" id="KW-0175">Coiled coil</keyword>
<feature type="compositionally biased region" description="Acidic residues" evidence="2">
    <location>
        <begin position="173"/>
        <end position="183"/>
    </location>
</feature>
<evidence type="ECO:0000313" key="5">
    <source>
        <dbReference type="Proteomes" id="UP000256690"/>
    </source>
</evidence>
<dbReference type="AlphaFoldDB" id="A0A3D8T4Q4"/>
<keyword evidence="5" id="KW-1185">Reference proteome</keyword>
<evidence type="ECO:0000259" key="3">
    <source>
        <dbReference type="PROSITE" id="PS50090"/>
    </source>
</evidence>
<feature type="region of interest" description="Disordered" evidence="2">
    <location>
        <begin position="502"/>
        <end position="536"/>
    </location>
</feature>
<evidence type="ECO:0000313" key="4">
    <source>
        <dbReference type="EMBL" id="RDW93441.1"/>
    </source>
</evidence>
<feature type="compositionally biased region" description="Basic and acidic residues" evidence="2">
    <location>
        <begin position="62"/>
        <end position="72"/>
    </location>
</feature>
<feature type="domain" description="Myb-like" evidence="3">
    <location>
        <begin position="3"/>
        <end position="56"/>
    </location>
</feature>
<feature type="compositionally biased region" description="Polar residues" evidence="2">
    <location>
        <begin position="515"/>
        <end position="536"/>
    </location>
</feature>
<sequence length="536" mass="58192">MSEPKIKKVPWSKEEVCRLVALREQDHTISWDQFVKAHPFPNRTLRSLAHTYNKAVNQRSSTKTDMDMKEGEENTSAGSAKRPATGEGDAGTSSPRKLRRGRPRKAQDKGMKKGNGSSLDAQEEGSAERSISDAQSVTTQKILDGSLGHANGMSINAAEAAGATEQGTKERENDNEETDEEGGDIGFDGKVNSMKPSKRPRTERTAPGPGAVAASTATPATSKTPAVQSGPSTALPQPELIIQQVLTGDLPQPIPSQQQLATQPFGEPNPANTLVQLSEDPAGSSPQASHQAPEVDSIMQEPPQIAEGATELFSTPNQNRPTSPLALNIASPLATVPELNKKFVLPLSPPLSSKKTTPFAPLLAPVIKKTLKDAAIQAHDDQYMKRIEALEKETSQMKRRLASLETCFHRSADDLEDLEGRLYAYENRIADLQGRLKETDAVMSCVKNMRFCDVVSMMSGSKQVEYPPTVTVAAHHPNAFATPTRDETRVRDPRVDRASSIKPSFLPRVHANRGRSPSESFRNAYQGQNHDAGSWS</sequence>
<gene>
    <name evidence="4" type="ORF">DSM5745_00763</name>
</gene>
<feature type="coiled-coil region" evidence="1">
    <location>
        <begin position="380"/>
        <end position="435"/>
    </location>
</feature>
<name>A0A3D8T4Q4_9EURO</name>
<dbReference type="SUPFAM" id="SSF46689">
    <property type="entry name" value="Homeodomain-like"/>
    <property type="match status" value="1"/>
</dbReference>
<feature type="region of interest" description="Disordered" evidence="2">
    <location>
        <begin position="51"/>
        <end position="137"/>
    </location>
</feature>
<dbReference type="GeneID" id="38111133"/>
<dbReference type="InterPro" id="IPR001005">
    <property type="entry name" value="SANT/Myb"/>
</dbReference>
<accession>A0A3D8T4Q4</accession>
<proteinExistence type="predicted"/>
<protein>
    <recommendedName>
        <fullName evidence="3">Myb-like domain-containing protein</fullName>
    </recommendedName>
</protein>
<feature type="compositionally biased region" description="Low complexity" evidence="2">
    <location>
        <begin position="205"/>
        <end position="227"/>
    </location>
</feature>
<evidence type="ECO:0000256" key="2">
    <source>
        <dbReference type="SAM" id="MobiDB-lite"/>
    </source>
</evidence>
<dbReference type="RefSeq" id="XP_026608624.1">
    <property type="nucleotide sequence ID" value="XM_026742779.1"/>
</dbReference>
<dbReference type="Proteomes" id="UP000256690">
    <property type="component" value="Unassembled WGS sequence"/>
</dbReference>
<dbReference type="EMBL" id="PVWQ01000001">
    <property type="protein sequence ID" value="RDW93441.1"/>
    <property type="molecule type" value="Genomic_DNA"/>
</dbReference>
<organism evidence="4 5">
    <name type="scientific">Aspergillus mulundensis</name>
    <dbReference type="NCBI Taxonomy" id="1810919"/>
    <lineage>
        <taxon>Eukaryota</taxon>
        <taxon>Fungi</taxon>
        <taxon>Dikarya</taxon>
        <taxon>Ascomycota</taxon>
        <taxon>Pezizomycotina</taxon>
        <taxon>Eurotiomycetes</taxon>
        <taxon>Eurotiomycetidae</taxon>
        <taxon>Eurotiales</taxon>
        <taxon>Aspergillaceae</taxon>
        <taxon>Aspergillus</taxon>
        <taxon>Aspergillus subgen. Nidulantes</taxon>
    </lineage>
</organism>
<reference evidence="4 5" key="1">
    <citation type="journal article" date="2018" name="IMA Fungus">
        <title>IMA Genome-F 9: Draft genome sequence of Annulohypoxylon stygium, Aspergillus mulundensis, Berkeleyomyces basicola (syn. Thielaviopsis basicola), Ceratocystis smalleyi, two Cercospora beticola strains, Coleophoma cylindrospora, Fusarium fracticaudum, Phialophora cf. hyalina, and Morchella septimelata.</title>
        <authorList>
            <person name="Wingfield B.D."/>
            <person name="Bills G.F."/>
            <person name="Dong Y."/>
            <person name="Huang W."/>
            <person name="Nel W.J."/>
            <person name="Swalarsk-Parry B.S."/>
            <person name="Vaghefi N."/>
            <person name="Wilken P.M."/>
            <person name="An Z."/>
            <person name="de Beer Z.W."/>
            <person name="De Vos L."/>
            <person name="Chen L."/>
            <person name="Duong T.A."/>
            <person name="Gao Y."/>
            <person name="Hammerbacher A."/>
            <person name="Kikkert J.R."/>
            <person name="Li Y."/>
            <person name="Li H."/>
            <person name="Li K."/>
            <person name="Li Q."/>
            <person name="Liu X."/>
            <person name="Ma X."/>
            <person name="Naidoo K."/>
            <person name="Pethybridge S.J."/>
            <person name="Sun J."/>
            <person name="Steenkamp E.T."/>
            <person name="van der Nest M.A."/>
            <person name="van Wyk S."/>
            <person name="Wingfield M.J."/>
            <person name="Xiong C."/>
            <person name="Yue Q."/>
            <person name="Zhang X."/>
        </authorList>
    </citation>
    <scope>NUCLEOTIDE SEQUENCE [LARGE SCALE GENOMIC DNA]</scope>
    <source>
        <strain evidence="4 5">DSM 5745</strain>
    </source>
</reference>
<dbReference type="Gene3D" id="1.20.5.340">
    <property type="match status" value="1"/>
</dbReference>
<feature type="region of interest" description="Disordered" evidence="2">
    <location>
        <begin position="250"/>
        <end position="296"/>
    </location>
</feature>
<evidence type="ECO:0000256" key="1">
    <source>
        <dbReference type="SAM" id="Coils"/>
    </source>
</evidence>
<dbReference type="PROSITE" id="PS50090">
    <property type="entry name" value="MYB_LIKE"/>
    <property type="match status" value="1"/>
</dbReference>
<comment type="caution">
    <text evidence="4">The sequence shown here is derived from an EMBL/GenBank/DDBJ whole genome shotgun (WGS) entry which is preliminary data.</text>
</comment>
<feature type="region of interest" description="Disordered" evidence="2">
    <location>
        <begin position="159"/>
        <end position="235"/>
    </location>
</feature>